<evidence type="ECO:0000313" key="2">
    <source>
        <dbReference type="EMBL" id="VIO56706.1"/>
    </source>
</evidence>
<evidence type="ECO:0000259" key="1">
    <source>
        <dbReference type="PROSITE" id="PS50181"/>
    </source>
</evidence>
<reference evidence="2" key="1">
    <citation type="submission" date="2019-04" db="EMBL/GenBank/DDBJ databases">
        <authorList>
            <person name="Melise S."/>
            <person name="Noan J."/>
            <person name="Okalmin O."/>
        </authorList>
    </citation>
    <scope>NUCLEOTIDE SEQUENCE</scope>
    <source>
        <strain evidence="2">FN9</strain>
    </source>
</reference>
<dbReference type="EMBL" id="CAAKMV010000125">
    <property type="protein sequence ID" value="VIO56706.1"/>
    <property type="molecule type" value="Genomic_DNA"/>
</dbReference>
<proteinExistence type="predicted"/>
<dbReference type="AlphaFoldDB" id="A0A4E9DVZ3"/>
<accession>A0A4E9DVZ3</accession>
<organism evidence="2">
    <name type="scientific">Gibberella zeae</name>
    <name type="common">Wheat head blight fungus</name>
    <name type="synonym">Fusarium graminearum</name>
    <dbReference type="NCBI Taxonomy" id="5518"/>
    <lineage>
        <taxon>Eukaryota</taxon>
        <taxon>Fungi</taxon>
        <taxon>Dikarya</taxon>
        <taxon>Ascomycota</taxon>
        <taxon>Pezizomycotina</taxon>
        <taxon>Sordariomycetes</taxon>
        <taxon>Hypocreomycetidae</taxon>
        <taxon>Hypocreales</taxon>
        <taxon>Nectriaceae</taxon>
        <taxon>Fusarium</taxon>
    </lineage>
</organism>
<protein>
    <recommendedName>
        <fullName evidence="1">F-box domain-containing protein</fullName>
    </recommendedName>
</protein>
<feature type="domain" description="F-box" evidence="1">
    <location>
        <begin position="57"/>
        <end position="103"/>
    </location>
</feature>
<dbReference type="PROSITE" id="PS50181">
    <property type="entry name" value="FBOX"/>
    <property type="match status" value="1"/>
</dbReference>
<name>A0A4E9DVZ3_GIBZA</name>
<gene>
    <name evidence="2" type="ORF">FUG_LOCUS220944</name>
</gene>
<sequence>MSETLENQEAILRTCSYHRRIYYFPLLQTNPRKAPDTLFKCSLTTSSSLAPQTTNDTASIYKLPPEVISDIVLLLDVKSFHNFRDTSHQLRCIANGIPQYRHVAQHGFEGIKALARTGLSPHVTYDNLYRVLNTEKCTMCGEFGSLLFLPTCTRCCYNCLREESELAVVENHHVYHLGILLDHIMDGDIPSRTDCRILTMQNWANPMMMRKDTAGILATDIPRRIRLLAHIEGNRRVDLHKGWLHYRSAACIAYPTPNWWKMKVERGVSCKGCEKAFVSGRFGAMSQGFALSDIPRNCVERDMSFSVAGFQRHFESCEHATKILEASEHGSKDTNDSKTIKNGGRLIGRPEMCEYTTWHQFEFNAWVERVDGL</sequence>
<dbReference type="InterPro" id="IPR001810">
    <property type="entry name" value="F-box_dom"/>
</dbReference>